<dbReference type="InterPro" id="IPR050697">
    <property type="entry name" value="Adenylyl/Guanylyl_Cyclase_3/4"/>
</dbReference>
<evidence type="ECO:0000313" key="8">
    <source>
        <dbReference type="EMBL" id="MDG2991392.1"/>
    </source>
</evidence>
<keyword evidence="5" id="KW-1133">Transmembrane helix</keyword>
<dbReference type="PROSITE" id="PS50885">
    <property type="entry name" value="HAMP"/>
    <property type="match status" value="1"/>
</dbReference>
<keyword evidence="9" id="KW-1185">Reference proteome</keyword>
<accession>A0ABT6F0M7</accession>
<comment type="caution">
    <text evidence="8">The sequence shown here is derived from an EMBL/GenBank/DDBJ whole genome shotgun (WGS) entry which is preliminary data.</text>
</comment>
<dbReference type="PANTHER" id="PTHR43081:SF17">
    <property type="entry name" value="BLL5647 PROTEIN"/>
    <property type="match status" value="1"/>
</dbReference>
<dbReference type="InterPro" id="IPR003660">
    <property type="entry name" value="HAMP_dom"/>
</dbReference>
<feature type="transmembrane region" description="Helical" evidence="5">
    <location>
        <begin position="75"/>
        <end position="95"/>
    </location>
</feature>
<comment type="similarity">
    <text evidence="2">Belongs to the adenylyl cyclase class-3 family.</text>
</comment>
<evidence type="ECO:0000256" key="4">
    <source>
        <dbReference type="ARBA" id="ARBA00023136"/>
    </source>
</evidence>
<dbReference type="PROSITE" id="PS50125">
    <property type="entry name" value="GUANYLATE_CYCLASE_2"/>
    <property type="match status" value="1"/>
</dbReference>
<evidence type="ECO:0000259" key="7">
    <source>
        <dbReference type="PROSITE" id="PS50885"/>
    </source>
</evidence>
<evidence type="ECO:0000313" key="9">
    <source>
        <dbReference type="Proteomes" id="UP001154265"/>
    </source>
</evidence>
<proteinExistence type="inferred from homology"/>
<evidence type="ECO:0000259" key="6">
    <source>
        <dbReference type="PROSITE" id="PS50125"/>
    </source>
</evidence>
<feature type="transmembrane region" description="Helical" evidence="5">
    <location>
        <begin position="176"/>
        <end position="198"/>
    </location>
</feature>
<feature type="transmembrane region" description="Helical" evidence="5">
    <location>
        <begin position="257"/>
        <end position="282"/>
    </location>
</feature>
<dbReference type="CDD" id="cd07302">
    <property type="entry name" value="CHD"/>
    <property type="match status" value="1"/>
</dbReference>
<keyword evidence="5" id="KW-0812">Transmembrane</keyword>
<evidence type="ECO:0000256" key="2">
    <source>
        <dbReference type="ARBA" id="ARBA00005381"/>
    </source>
</evidence>
<dbReference type="SMART" id="SM00304">
    <property type="entry name" value="HAMP"/>
    <property type="match status" value="1"/>
</dbReference>
<dbReference type="SUPFAM" id="SSF158472">
    <property type="entry name" value="HAMP domain-like"/>
    <property type="match status" value="1"/>
</dbReference>
<comment type="subcellular location">
    <subcellularLocation>
        <location evidence="1">Cell membrane</location>
        <topology evidence="1">Multi-pass membrane protein</topology>
    </subcellularLocation>
</comment>
<feature type="transmembrane region" description="Helical" evidence="5">
    <location>
        <begin position="140"/>
        <end position="164"/>
    </location>
</feature>
<dbReference type="PANTHER" id="PTHR43081">
    <property type="entry name" value="ADENYLATE CYCLASE, TERMINAL-DIFFERENTIATION SPECIFIC-RELATED"/>
    <property type="match status" value="1"/>
</dbReference>
<dbReference type="RefSeq" id="WP_277867261.1">
    <property type="nucleotide sequence ID" value="NZ_JAKKUT010000002.1"/>
</dbReference>
<evidence type="ECO:0000256" key="1">
    <source>
        <dbReference type="ARBA" id="ARBA00004651"/>
    </source>
</evidence>
<dbReference type="CDD" id="cd06225">
    <property type="entry name" value="HAMP"/>
    <property type="match status" value="1"/>
</dbReference>
<name>A0ABT6F0M7_9SYNE</name>
<feature type="transmembrane region" description="Helical" evidence="5">
    <location>
        <begin position="53"/>
        <end position="69"/>
    </location>
</feature>
<dbReference type="Proteomes" id="UP001154265">
    <property type="component" value="Unassembled WGS sequence"/>
</dbReference>
<dbReference type="Gene3D" id="6.10.340.10">
    <property type="match status" value="1"/>
</dbReference>
<dbReference type="SMART" id="SM00044">
    <property type="entry name" value="CYCc"/>
    <property type="match status" value="1"/>
</dbReference>
<sequence length="546" mass="59963">MKVSPPKTLPATVTPRNPSQSPLWLQLLGVGLLPILPQVLVSAFNIWYNITHIYPLLTAAQLAAFLESVKWFNLTVYPIGIAAWVYILSSIFLVCRQLRQVTLDADGTVRRFCILPTLQARPRFHGKLIQARRRSINLPWWSILIIGSGNLLGLPIFILTLLLHPDPLNPQVLIDLPISLLIGTLMSVSQVFLLVELLSERVLYPILFENSQPAEQTGIIHLSLLWRGILLLISNGLCPILALLLLSISPYRSQQDALFAMGVAAVSVIFGLSSAWIVSILVREPVEALKTAAIATAAGHFNQQIRLLRADEFGPLINEFNHMLRELQEKQLIEETFGRHVGRQAALEILQRDAGVGGIEQEVTVMFADLRNFTQRCVDISPQTAIHLLNLFLTAMVTIVEDEHQGMVNKFLGDGFMAIFGVGYPANHGLMAIQAGVKMLHALEDINATLAQDQHLPLKMGIGIHTGPAVVGSIGSPQRLEYTAIGDTVNLASRVESLTKTVGVPLLFTDATAQTLPQDYAKRSLPPQNVKGQPEAIAIFSLPELG</sequence>
<feature type="transmembrane region" description="Helical" evidence="5">
    <location>
        <begin position="229"/>
        <end position="251"/>
    </location>
</feature>
<keyword evidence="4 5" id="KW-0472">Membrane</keyword>
<feature type="domain" description="HAMP" evidence="7">
    <location>
        <begin position="280"/>
        <end position="332"/>
    </location>
</feature>
<protein>
    <submittedName>
        <fullName evidence="8">Adenylate/guanylate cyclase domain-containing protein</fullName>
    </submittedName>
</protein>
<reference evidence="8" key="1">
    <citation type="journal article" date="2022" name="Genome Biol. Evol.">
        <title>A New Gene Family Diagnostic for Intracellular Biomineralization of Amorphous Ca Carbonates by Cyanobacteria.</title>
        <authorList>
            <person name="Benzerara K."/>
            <person name="Duprat E."/>
            <person name="Bitard-Feildel T."/>
            <person name="Caumes G."/>
            <person name="Cassier-Chauvat C."/>
            <person name="Chauvat F."/>
            <person name="Dezi M."/>
            <person name="Diop S.I."/>
            <person name="Gaschignard G."/>
            <person name="Gorgen S."/>
            <person name="Gugger M."/>
            <person name="Lopez-Garcia P."/>
            <person name="Millet M."/>
            <person name="Skouri-Panet F."/>
            <person name="Moreira D."/>
            <person name="Callebaut I."/>
        </authorList>
    </citation>
    <scope>NUCLEOTIDE SEQUENCE</scope>
    <source>
        <strain evidence="8">G9</strain>
    </source>
</reference>
<keyword evidence="3" id="KW-1003">Cell membrane</keyword>
<reference evidence="8" key="2">
    <citation type="submission" date="2022-01" db="EMBL/GenBank/DDBJ databases">
        <authorList>
            <person name="Zivanovic Y."/>
            <person name="Moreira D."/>
            <person name="Lopez-Garcia P."/>
        </authorList>
    </citation>
    <scope>NUCLEOTIDE SEQUENCE</scope>
    <source>
        <strain evidence="8">G9</strain>
    </source>
</reference>
<dbReference type="InterPro" id="IPR001054">
    <property type="entry name" value="A/G_cyclase"/>
</dbReference>
<organism evidence="8 9">
    <name type="scientific">Candidatus Synechococcus calcipolaris G9</name>
    <dbReference type="NCBI Taxonomy" id="1497997"/>
    <lineage>
        <taxon>Bacteria</taxon>
        <taxon>Bacillati</taxon>
        <taxon>Cyanobacteriota</taxon>
        <taxon>Cyanophyceae</taxon>
        <taxon>Synechococcales</taxon>
        <taxon>Synechococcaceae</taxon>
        <taxon>Synechococcus</taxon>
    </lineage>
</organism>
<evidence type="ECO:0000256" key="3">
    <source>
        <dbReference type="ARBA" id="ARBA00022475"/>
    </source>
</evidence>
<dbReference type="EMBL" id="JAKKUT010000002">
    <property type="protein sequence ID" value="MDG2991392.1"/>
    <property type="molecule type" value="Genomic_DNA"/>
</dbReference>
<dbReference type="Pfam" id="PF00211">
    <property type="entry name" value="Guanylate_cyc"/>
    <property type="match status" value="1"/>
</dbReference>
<dbReference type="Pfam" id="PF00672">
    <property type="entry name" value="HAMP"/>
    <property type="match status" value="1"/>
</dbReference>
<dbReference type="Gene3D" id="3.30.70.1230">
    <property type="entry name" value="Nucleotide cyclase"/>
    <property type="match status" value="1"/>
</dbReference>
<feature type="domain" description="Guanylate cyclase" evidence="6">
    <location>
        <begin position="364"/>
        <end position="496"/>
    </location>
</feature>
<feature type="transmembrane region" description="Helical" evidence="5">
    <location>
        <begin position="23"/>
        <end position="46"/>
    </location>
</feature>
<evidence type="ECO:0000256" key="5">
    <source>
        <dbReference type="SAM" id="Phobius"/>
    </source>
</evidence>
<dbReference type="SUPFAM" id="SSF55073">
    <property type="entry name" value="Nucleotide cyclase"/>
    <property type="match status" value="1"/>
</dbReference>
<gene>
    <name evidence="8" type="ORF">L3556_10685</name>
</gene>
<dbReference type="InterPro" id="IPR029787">
    <property type="entry name" value="Nucleotide_cyclase"/>
</dbReference>